<keyword evidence="10" id="KW-0677">Repeat</keyword>
<dbReference type="GO" id="GO:0042383">
    <property type="term" value="C:sarcolemma"/>
    <property type="evidence" value="ECO:0007669"/>
    <property type="project" value="TreeGrafter"/>
</dbReference>
<keyword evidence="14" id="KW-0915">Sodium</keyword>
<evidence type="ECO:0000256" key="3">
    <source>
        <dbReference type="ARBA" id="ARBA00022448"/>
    </source>
</evidence>
<comment type="subcellular location">
    <subcellularLocation>
        <location evidence="1">Cell membrane</location>
        <topology evidence="1">Multi-pass membrane protein</topology>
    </subcellularLocation>
</comment>
<proteinExistence type="inferred from homology"/>
<dbReference type="GO" id="GO:0005516">
    <property type="term" value="F:calmodulin binding"/>
    <property type="evidence" value="ECO:0007669"/>
    <property type="project" value="UniProtKB-KW"/>
</dbReference>
<dbReference type="AlphaFoldDB" id="A0A177B2G6"/>
<evidence type="ECO:0000256" key="15">
    <source>
        <dbReference type="ARBA" id="ARBA00023065"/>
    </source>
</evidence>
<evidence type="ECO:0000313" key="22">
    <source>
        <dbReference type="EMBL" id="OAF68330.1"/>
    </source>
</evidence>
<evidence type="ECO:0000256" key="8">
    <source>
        <dbReference type="ARBA" id="ARBA00022723"/>
    </source>
</evidence>
<dbReference type="Proteomes" id="UP000078046">
    <property type="component" value="Unassembled WGS sequence"/>
</dbReference>
<evidence type="ECO:0000256" key="17">
    <source>
        <dbReference type="ARBA" id="ARBA00023180"/>
    </source>
</evidence>
<keyword evidence="6" id="KW-0109">Calcium transport</keyword>
<keyword evidence="13 20" id="KW-1133">Transmembrane helix</keyword>
<dbReference type="InterPro" id="IPR003644">
    <property type="entry name" value="Calx_beta"/>
</dbReference>
<dbReference type="InterPro" id="IPR044880">
    <property type="entry name" value="NCX_ion-bd_dom_sf"/>
</dbReference>
<evidence type="ECO:0000313" key="23">
    <source>
        <dbReference type="Proteomes" id="UP000078046"/>
    </source>
</evidence>
<dbReference type="Pfam" id="PF01699">
    <property type="entry name" value="Na_Ca_ex"/>
    <property type="match status" value="2"/>
</dbReference>
<feature type="transmembrane region" description="Helical" evidence="20">
    <location>
        <begin position="58"/>
        <end position="80"/>
    </location>
</feature>
<feature type="domain" description="Calx-beta" evidence="21">
    <location>
        <begin position="298"/>
        <end position="397"/>
    </location>
</feature>
<dbReference type="GO" id="GO:0046872">
    <property type="term" value="F:metal ion binding"/>
    <property type="evidence" value="ECO:0007669"/>
    <property type="project" value="UniProtKB-KW"/>
</dbReference>
<dbReference type="GO" id="GO:0005432">
    <property type="term" value="F:calcium:sodium antiporter activity"/>
    <property type="evidence" value="ECO:0007669"/>
    <property type="project" value="InterPro"/>
</dbReference>
<evidence type="ECO:0000256" key="6">
    <source>
        <dbReference type="ARBA" id="ARBA00022568"/>
    </source>
</evidence>
<evidence type="ECO:0000256" key="7">
    <source>
        <dbReference type="ARBA" id="ARBA00022692"/>
    </source>
</evidence>
<dbReference type="GO" id="GO:0098794">
    <property type="term" value="C:postsynapse"/>
    <property type="evidence" value="ECO:0007669"/>
    <property type="project" value="TreeGrafter"/>
</dbReference>
<keyword evidence="9" id="KW-0732">Signal</keyword>
<keyword evidence="11" id="KW-0106">Calcium</keyword>
<evidence type="ECO:0000256" key="13">
    <source>
        <dbReference type="ARBA" id="ARBA00022989"/>
    </source>
</evidence>
<keyword evidence="5" id="KW-1003">Cell membrane</keyword>
<dbReference type="GO" id="GO:0007154">
    <property type="term" value="P:cell communication"/>
    <property type="evidence" value="ECO:0007669"/>
    <property type="project" value="InterPro"/>
</dbReference>
<keyword evidence="3" id="KW-0813">Transport</keyword>
<dbReference type="GO" id="GO:0098703">
    <property type="term" value="P:calcium ion import across plasma membrane"/>
    <property type="evidence" value="ECO:0007669"/>
    <property type="project" value="TreeGrafter"/>
</dbReference>
<dbReference type="OrthoDB" id="418484at2759"/>
<feature type="transmembrane region" description="Helical" evidence="20">
    <location>
        <begin position="782"/>
        <end position="804"/>
    </location>
</feature>
<keyword evidence="12" id="KW-0112">Calmodulin-binding</keyword>
<evidence type="ECO:0000259" key="21">
    <source>
        <dbReference type="SMART" id="SM00237"/>
    </source>
</evidence>
<dbReference type="GO" id="GO:0030424">
    <property type="term" value="C:axon"/>
    <property type="evidence" value="ECO:0007669"/>
    <property type="project" value="TreeGrafter"/>
</dbReference>
<dbReference type="InterPro" id="IPR051171">
    <property type="entry name" value="CaCA"/>
</dbReference>
<evidence type="ECO:0000256" key="16">
    <source>
        <dbReference type="ARBA" id="ARBA00023136"/>
    </source>
</evidence>
<feature type="transmembrane region" description="Helical" evidence="20">
    <location>
        <begin position="741"/>
        <end position="761"/>
    </location>
</feature>
<dbReference type="InterPro" id="IPR004837">
    <property type="entry name" value="NaCa_Exmemb"/>
</dbReference>
<evidence type="ECO:0000256" key="10">
    <source>
        <dbReference type="ARBA" id="ARBA00022737"/>
    </source>
</evidence>
<dbReference type="SUPFAM" id="SSF141072">
    <property type="entry name" value="CalX-like"/>
    <property type="match status" value="2"/>
</dbReference>
<comment type="caution">
    <text evidence="22">The sequence shown here is derived from an EMBL/GenBank/DDBJ whole genome shotgun (WGS) entry which is preliminary data.</text>
</comment>
<dbReference type="Gene3D" id="2.60.40.2030">
    <property type="match status" value="2"/>
</dbReference>
<keyword evidence="23" id="KW-1185">Reference proteome</keyword>
<dbReference type="EMBL" id="LWCA01000466">
    <property type="protein sequence ID" value="OAF68330.1"/>
    <property type="molecule type" value="Genomic_DNA"/>
</dbReference>
<keyword evidence="16 20" id="KW-0472">Membrane</keyword>
<dbReference type="PRINTS" id="PR01259">
    <property type="entry name" value="NACAEXCHNGR"/>
</dbReference>
<gene>
    <name evidence="22" type="ORF">A3Q56_03933</name>
</gene>
<keyword evidence="17" id="KW-0325">Glycoprotein</keyword>
<evidence type="ECO:0000256" key="2">
    <source>
        <dbReference type="ARBA" id="ARBA00007489"/>
    </source>
</evidence>
<evidence type="ECO:0000256" key="11">
    <source>
        <dbReference type="ARBA" id="ARBA00022837"/>
    </source>
</evidence>
<keyword evidence="7 20" id="KW-0812">Transmembrane</keyword>
<comment type="catalytic activity">
    <reaction evidence="19">
        <text>Ca(2+)(in) + 3 Na(+)(out) = Ca(2+)(out) + 3 Na(+)(in)</text>
        <dbReference type="Rhea" id="RHEA:69955"/>
        <dbReference type="ChEBI" id="CHEBI:29101"/>
        <dbReference type="ChEBI" id="CHEBI:29108"/>
    </reaction>
</comment>
<reference evidence="22 23" key="1">
    <citation type="submission" date="2016-04" db="EMBL/GenBank/DDBJ databases">
        <title>The genome of Intoshia linei affirms orthonectids as highly simplified spiralians.</title>
        <authorList>
            <person name="Mikhailov K.V."/>
            <person name="Slusarev G.S."/>
            <person name="Nikitin M.A."/>
            <person name="Logacheva M.D."/>
            <person name="Penin A."/>
            <person name="Aleoshin V."/>
            <person name="Panchin Y.V."/>
        </authorList>
    </citation>
    <scope>NUCLEOTIDE SEQUENCE [LARGE SCALE GENOMIC DNA]</scope>
    <source>
        <strain evidence="22">Intl2013</strain>
        <tissue evidence="22">Whole animal</tissue>
    </source>
</reference>
<dbReference type="PANTHER" id="PTHR11878">
    <property type="entry name" value="SODIUM/CALCIUM EXCHANGER"/>
    <property type="match status" value="1"/>
</dbReference>
<evidence type="ECO:0000256" key="14">
    <source>
        <dbReference type="ARBA" id="ARBA00023053"/>
    </source>
</evidence>
<evidence type="ECO:0000256" key="19">
    <source>
        <dbReference type="ARBA" id="ARBA00033667"/>
    </source>
</evidence>
<evidence type="ECO:0000256" key="12">
    <source>
        <dbReference type="ARBA" id="ARBA00022860"/>
    </source>
</evidence>
<dbReference type="SMART" id="SM00237">
    <property type="entry name" value="Calx_beta"/>
    <property type="match status" value="2"/>
</dbReference>
<dbReference type="NCBIfam" id="TIGR00845">
    <property type="entry name" value="caca"/>
    <property type="match status" value="1"/>
</dbReference>
<dbReference type="Pfam" id="PF16494">
    <property type="entry name" value="Na_Ca_ex_C"/>
    <property type="match status" value="1"/>
</dbReference>
<dbReference type="InterPro" id="IPR038081">
    <property type="entry name" value="CalX-like_sf"/>
</dbReference>
<comment type="similarity">
    <text evidence="2">Belongs to the Ca(2+):cation antiporter (CaCA) (TC 2.A.19) family. SLC8 subfamily.</text>
</comment>
<dbReference type="InterPro" id="IPR004836">
    <property type="entry name" value="Na_Ca_Ex"/>
</dbReference>
<evidence type="ECO:0000256" key="9">
    <source>
        <dbReference type="ARBA" id="ARBA00022729"/>
    </source>
</evidence>
<dbReference type="Pfam" id="PF03160">
    <property type="entry name" value="Calx-beta"/>
    <property type="match status" value="1"/>
</dbReference>
<keyword evidence="15" id="KW-0406">Ion transport</keyword>
<evidence type="ECO:0000256" key="4">
    <source>
        <dbReference type="ARBA" id="ARBA00022449"/>
    </source>
</evidence>
<feature type="transmembrane region" description="Helical" evidence="20">
    <location>
        <begin position="92"/>
        <end position="115"/>
    </location>
</feature>
<keyword evidence="8" id="KW-0479">Metal-binding</keyword>
<keyword evidence="4" id="KW-0050">Antiport</keyword>
<evidence type="ECO:0000256" key="20">
    <source>
        <dbReference type="SAM" id="Phobius"/>
    </source>
</evidence>
<evidence type="ECO:0000256" key="18">
    <source>
        <dbReference type="ARBA" id="ARBA00023201"/>
    </source>
</evidence>
<dbReference type="Gene3D" id="1.20.1420.30">
    <property type="entry name" value="NCX, central ion-binding region"/>
    <property type="match status" value="2"/>
</dbReference>
<accession>A0A177B2G6</accession>
<dbReference type="InterPro" id="IPR032452">
    <property type="entry name" value="Na_Ca_Ex_C-exten"/>
</dbReference>
<feature type="transmembrane region" description="Helical" evidence="20">
    <location>
        <begin position="632"/>
        <end position="652"/>
    </location>
</feature>
<sequence>MVKVLSKTGQEKFIKVRIWNETVSNLTLMALGSSAPEILLSIIETIGNNFELGDIGPATIVGSAAFNMFFIIGYCVMVIPKNKIKRLKHVNVFILTAIWSIFAYLWMYIIISVISPKVIEIWEALLTLMFFPITVITAYMVDVNICTKMIKRTYIPARRNTNLIVIGAEQKSSHPVEDELKSIDESNSSVPRIESRKSCQVSKNTQSGMECSQGEYSSIYQQYIKIIKKIKVENPNISNEELESEAELVVMKGGPKSRAFYRIQATRKLTAGGEILKKDKMPSHSKILELEKRQTLKNEESILLSKIQQIFFCPTQYSILENAGFVTLNVCRSGGDLDRKVYVEFKTVDGTAKGGDDYIDTEGEIIFEKGEKIKTINISIVDDDIFEIDENFYTKLFNPRIKCNNILQQNNDFIIQKGLDIATIDILDDDHGGVFEFESDEMKIFESKPIVKIIVKRFHGARGKVGVKYKTIEGTSRGQGKDYDDVTDEIIFDDNEITKTIKINIIDNETYEKDDYFFIELYDVKNYNEDIEILNEEAKRIHELGKPTIGKVDKIKIHITEDLNLKKTIDTIVENTNISSALSTSTWKEQFVEAMAIATEEDQPPKFIDYLLYVLSFFWKFLFAFVPPTCIFQGWACFVVSIIVIGILTAFIGDLATAFGCTVGIDNGVVAISFVALGTSLPDMYASKFAAINDPYADMSIGNVTGSNAVNVFLGIGISWLIASVYHSANSESFIVEAGSLAFSVTIFCMMAFIAVVILLIRRHKKIGGELGGPTVIKYITGAFLISLWGIYIILSTLEIYCYIPGF</sequence>
<evidence type="ECO:0000256" key="5">
    <source>
        <dbReference type="ARBA" id="ARBA00022475"/>
    </source>
</evidence>
<protein>
    <submittedName>
        <fullName evidence="22">Na(+)/Ca(2+)-exchange protein 2</fullName>
    </submittedName>
</protein>
<name>A0A177B2G6_9BILA</name>
<organism evidence="22 23">
    <name type="scientific">Intoshia linei</name>
    <dbReference type="NCBI Taxonomy" id="1819745"/>
    <lineage>
        <taxon>Eukaryota</taxon>
        <taxon>Metazoa</taxon>
        <taxon>Spiralia</taxon>
        <taxon>Lophotrochozoa</taxon>
        <taxon>Mesozoa</taxon>
        <taxon>Orthonectida</taxon>
        <taxon>Rhopaluridae</taxon>
        <taxon>Intoshia</taxon>
    </lineage>
</organism>
<feature type="transmembrane region" description="Helical" evidence="20">
    <location>
        <begin position="607"/>
        <end position="626"/>
    </location>
</feature>
<feature type="domain" description="Calx-beta" evidence="21">
    <location>
        <begin position="422"/>
        <end position="522"/>
    </location>
</feature>
<keyword evidence="18" id="KW-0739">Sodium transport</keyword>
<feature type="transmembrane region" description="Helical" evidence="20">
    <location>
        <begin position="121"/>
        <end position="141"/>
    </location>
</feature>
<dbReference type="PANTHER" id="PTHR11878:SF65">
    <property type="entry name" value="NA_CA-EXCHANGE PROTEIN, ISOFORM G"/>
    <property type="match status" value="1"/>
</dbReference>
<feature type="transmembrane region" description="Helical" evidence="20">
    <location>
        <begin position="709"/>
        <end position="729"/>
    </location>
</feature>
<evidence type="ECO:0000256" key="1">
    <source>
        <dbReference type="ARBA" id="ARBA00004651"/>
    </source>
</evidence>